<organism evidence="1 2">
    <name type="scientific">Rhizophagus clarus</name>
    <dbReference type="NCBI Taxonomy" id="94130"/>
    <lineage>
        <taxon>Eukaryota</taxon>
        <taxon>Fungi</taxon>
        <taxon>Fungi incertae sedis</taxon>
        <taxon>Mucoromycota</taxon>
        <taxon>Glomeromycotina</taxon>
        <taxon>Glomeromycetes</taxon>
        <taxon>Glomerales</taxon>
        <taxon>Glomeraceae</taxon>
        <taxon>Rhizophagus</taxon>
    </lineage>
</organism>
<reference evidence="1" key="1">
    <citation type="submission" date="2019-10" db="EMBL/GenBank/DDBJ databases">
        <title>Conservation and host-specific expression of non-tandemly repeated heterogenous ribosome RNA gene in arbuscular mycorrhizal fungi.</title>
        <authorList>
            <person name="Maeda T."/>
            <person name="Kobayashi Y."/>
            <person name="Nakagawa T."/>
            <person name="Ezawa T."/>
            <person name="Yamaguchi K."/>
            <person name="Bino T."/>
            <person name="Nishimoto Y."/>
            <person name="Shigenobu S."/>
            <person name="Kawaguchi M."/>
        </authorList>
    </citation>
    <scope>NUCLEOTIDE SEQUENCE</scope>
    <source>
        <strain evidence="1">HR1</strain>
    </source>
</reference>
<keyword evidence="1" id="KW-0418">Kinase</keyword>
<dbReference type="GO" id="GO:0016301">
    <property type="term" value="F:kinase activity"/>
    <property type="evidence" value="ECO:0007669"/>
    <property type="project" value="UniProtKB-KW"/>
</dbReference>
<dbReference type="OrthoDB" id="2317701at2759"/>
<evidence type="ECO:0000313" key="1">
    <source>
        <dbReference type="EMBL" id="GES91101.1"/>
    </source>
</evidence>
<keyword evidence="1" id="KW-0808">Transferase</keyword>
<accession>A0A8H3QTA5</accession>
<dbReference type="Proteomes" id="UP000615446">
    <property type="component" value="Unassembled WGS sequence"/>
</dbReference>
<comment type="caution">
    <text evidence="1">The sequence shown here is derived from an EMBL/GenBank/DDBJ whole genome shotgun (WGS) entry which is preliminary data.</text>
</comment>
<dbReference type="EMBL" id="BLAL01000197">
    <property type="protein sequence ID" value="GES91101.1"/>
    <property type="molecule type" value="Genomic_DNA"/>
</dbReference>
<gene>
    <name evidence="1" type="ORF">RCL2_001793200</name>
</gene>
<dbReference type="AlphaFoldDB" id="A0A8H3QTA5"/>
<sequence>MFECWNGEPTNRPSINELTAKLTNTQHNYLTNTKPSIQNINETIFEEDLSAIVYDLIDIVELNEGKEIVQILFIYLDTLIEVNINKQRGIELHQKAAKLENNAARFDLGYAEKAEKTVEQGNPDAQHKLKFIKNI</sequence>
<proteinExistence type="predicted"/>
<protein>
    <submittedName>
        <fullName evidence="1">Kinase-like domain-containing protein</fullName>
    </submittedName>
</protein>
<name>A0A8H3QTA5_9GLOM</name>
<evidence type="ECO:0000313" key="2">
    <source>
        <dbReference type="Proteomes" id="UP000615446"/>
    </source>
</evidence>